<dbReference type="eggNOG" id="KOG1026">
    <property type="taxonomic scope" value="Eukaryota"/>
</dbReference>
<protein>
    <recommendedName>
        <fullName evidence="1">Protein kinase domain-containing protein</fullName>
    </recommendedName>
</protein>
<dbReference type="EMBL" id="JH993038">
    <property type="protein sequence ID" value="EKX39566.1"/>
    <property type="molecule type" value="Genomic_DNA"/>
</dbReference>
<dbReference type="HOGENOM" id="CLU_000288_7_40_1"/>
<organism evidence="2">
    <name type="scientific">Guillardia theta (strain CCMP2712)</name>
    <name type="common">Cryptophyte</name>
    <dbReference type="NCBI Taxonomy" id="905079"/>
    <lineage>
        <taxon>Eukaryota</taxon>
        <taxon>Cryptophyceae</taxon>
        <taxon>Pyrenomonadales</taxon>
        <taxon>Geminigeraceae</taxon>
        <taxon>Guillardia</taxon>
    </lineage>
</organism>
<dbReference type="Proteomes" id="UP000011087">
    <property type="component" value="Unassembled WGS sequence"/>
</dbReference>
<dbReference type="PANTHER" id="PTHR24416:SF611">
    <property type="entry name" value="TYROSINE-PROTEIN KINASE TRANSMEMBRANE RECEPTOR ROR"/>
    <property type="match status" value="1"/>
</dbReference>
<dbReference type="OrthoDB" id="535945at2759"/>
<keyword evidence="4" id="KW-1185">Reference proteome</keyword>
<dbReference type="SUPFAM" id="SSF56112">
    <property type="entry name" value="Protein kinase-like (PK-like)"/>
    <property type="match status" value="1"/>
</dbReference>
<dbReference type="InterPro" id="IPR011009">
    <property type="entry name" value="Kinase-like_dom_sf"/>
</dbReference>
<dbReference type="KEGG" id="gtt:GUITHDRAFT_45179"/>
<reference evidence="2 4" key="1">
    <citation type="journal article" date="2012" name="Nature">
        <title>Algal genomes reveal evolutionary mosaicism and the fate of nucleomorphs.</title>
        <authorList>
            <consortium name="DOE Joint Genome Institute"/>
            <person name="Curtis B.A."/>
            <person name="Tanifuji G."/>
            <person name="Burki F."/>
            <person name="Gruber A."/>
            <person name="Irimia M."/>
            <person name="Maruyama S."/>
            <person name="Arias M.C."/>
            <person name="Ball S.G."/>
            <person name="Gile G.H."/>
            <person name="Hirakawa Y."/>
            <person name="Hopkins J.F."/>
            <person name="Kuo A."/>
            <person name="Rensing S.A."/>
            <person name="Schmutz J."/>
            <person name="Symeonidi A."/>
            <person name="Elias M."/>
            <person name="Eveleigh R.J."/>
            <person name="Herman E.K."/>
            <person name="Klute M.J."/>
            <person name="Nakayama T."/>
            <person name="Obornik M."/>
            <person name="Reyes-Prieto A."/>
            <person name="Armbrust E.V."/>
            <person name="Aves S.J."/>
            <person name="Beiko R.G."/>
            <person name="Coutinho P."/>
            <person name="Dacks J.B."/>
            <person name="Durnford D.G."/>
            <person name="Fast N.M."/>
            <person name="Green B.R."/>
            <person name="Grisdale C.J."/>
            <person name="Hempel F."/>
            <person name="Henrissat B."/>
            <person name="Hoppner M.P."/>
            <person name="Ishida K."/>
            <person name="Kim E."/>
            <person name="Koreny L."/>
            <person name="Kroth P.G."/>
            <person name="Liu Y."/>
            <person name="Malik S.B."/>
            <person name="Maier U.G."/>
            <person name="McRose D."/>
            <person name="Mock T."/>
            <person name="Neilson J.A."/>
            <person name="Onodera N.T."/>
            <person name="Poole A.M."/>
            <person name="Pritham E.J."/>
            <person name="Richards T.A."/>
            <person name="Rocap G."/>
            <person name="Roy S.W."/>
            <person name="Sarai C."/>
            <person name="Schaack S."/>
            <person name="Shirato S."/>
            <person name="Slamovits C.H."/>
            <person name="Spencer D.F."/>
            <person name="Suzuki S."/>
            <person name="Worden A.Z."/>
            <person name="Zauner S."/>
            <person name="Barry K."/>
            <person name="Bell C."/>
            <person name="Bharti A.K."/>
            <person name="Crow J.A."/>
            <person name="Grimwood J."/>
            <person name="Kramer R."/>
            <person name="Lindquist E."/>
            <person name="Lucas S."/>
            <person name="Salamov A."/>
            <person name="McFadden G.I."/>
            <person name="Lane C.E."/>
            <person name="Keeling P.J."/>
            <person name="Gray M.W."/>
            <person name="Grigoriev I.V."/>
            <person name="Archibald J.M."/>
        </authorList>
    </citation>
    <scope>NUCLEOTIDE SEQUENCE</scope>
    <source>
        <strain evidence="2 4">CCMP2712</strain>
    </source>
</reference>
<evidence type="ECO:0000313" key="3">
    <source>
        <dbReference type="EnsemblProtists" id="EKX39566"/>
    </source>
</evidence>
<dbReference type="PaxDb" id="55529-EKX39566"/>
<dbReference type="InterPro" id="IPR050122">
    <property type="entry name" value="RTK"/>
</dbReference>
<dbReference type="AlphaFoldDB" id="L1ITH1"/>
<dbReference type="GO" id="GO:0005886">
    <property type="term" value="C:plasma membrane"/>
    <property type="evidence" value="ECO:0007669"/>
    <property type="project" value="TreeGrafter"/>
</dbReference>
<reference evidence="4" key="2">
    <citation type="submission" date="2012-11" db="EMBL/GenBank/DDBJ databases">
        <authorList>
            <person name="Kuo A."/>
            <person name="Curtis B.A."/>
            <person name="Tanifuji G."/>
            <person name="Burki F."/>
            <person name="Gruber A."/>
            <person name="Irimia M."/>
            <person name="Maruyama S."/>
            <person name="Arias M.C."/>
            <person name="Ball S.G."/>
            <person name="Gile G.H."/>
            <person name="Hirakawa Y."/>
            <person name="Hopkins J.F."/>
            <person name="Rensing S.A."/>
            <person name="Schmutz J."/>
            <person name="Symeonidi A."/>
            <person name="Elias M."/>
            <person name="Eveleigh R.J."/>
            <person name="Herman E.K."/>
            <person name="Klute M.J."/>
            <person name="Nakayama T."/>
            <person name="Obornik M."/>
            <person name="Reyes-Prieto A."/>
            <person name="Armbrust E.V."/>
            <person name="Aves S.J."/>
            <person name="Beiko R.G."/>
            <person name="Coutinho P."/>
            <person name="Dacks J.B."/>
            <person name="Durnford D.G."/>
            <person name="Fast N.M."/>
            <person name="Green B.R."/>
            <person name="Grisdale C."/>
            <person name="Hempe F."/>
            <person name="Henrissat B."/>
            <person name="Hoppner M.P."/>
            <person name="Ishida K.-I."/>
            <person name="Kim E."/>
            <person name="Koreny L."/>
            <person name="Kroth P.G."/>
            <person name="Liu Y."/>
            <person name="Malik S.-B."/>
            <person name="Maier U.G."/>
            <person name="McRose D."/>
            <person name="Mock T."/>
            <person name="Neilson J.A."/>
            <person name="Onodera N.T."/>
            <person name="Poole A.M."/>
            <person name="Pritham E.J."/>
            <person name="Richards T.A."/>
            <person name="Rocap G."/>
            <person name="Roy S.W."/>
            <person name="Sarai C."/>
            <person name="Schaack S."/>
            <person name="Shirato S."/>
            <person name="Slamovits C.H."/>
            <person name="Spencer D.F."/>
            <person name="Suzuki S."/>
            <person name="Worden A.Z."/>
            <person name="Zauner S."/>
            <person name="Barry K."/>
            <person name="Bell C."/>
            <person name="Bharti A.K."/>
            <person name="Crow J.A."/>
            <person name="Grimwood J."/>
            <person name="Kramer R."/>
            <person name="Lindquist E."/>
            <person name="Lucas S."/>
            <person name="Salamov A."/>
            <person name="McFadden G.I."/>
            <person name="Lane C.E."/>
            <person name="Keeling P.J."/>
            <person name="Gray M.W."/>
            <person name="Grigoriev I.V."/>
            <person name="Archibald J.M."/>
        </authorList>
    </citation>
    <scope>NUCLEOTIDE SEQUENCE</scope>
    <source>
        <strain evidence="4">CCMP2712</strain>
    </source>
</reference>
<dbReference type="OMA" id="FGHAQIC"/>
<dbReference type="EnsemblProtists" id="EKX39566">
    <property type="protein sequence ID" value="EKX39566"/>
    <property type="gene ID" value="GUITHDRAFT_45179"/>
</dbReference>
<dbReference type="GO" id="GO:0005524">
    <property type="term" value="F:ATP binding"/>
    <property type="evidence" value="ECO:0007669"/>
    <property type="project" value="InterPro"/>
</dbReference>
<dbReference type="Gene3D" id="1.10.510.10">
    <property type="entry name" value="Transferase(Phosphotransferase) domain 1"/>
    <property type="match status" value="1"/>
</dbReference>
<dbReference type="InterPro" id="IPR000719">
    <property type="entry name" value="Prot_kinase_dom"/>
</dbReference>
<dbReference type="Pfam" id="PF07714">
    <property type="entry name" value="PK_Tyr_Ser-Thr"/>
    <property type="match status" value="1"/>
</dbReference>
<accession>L1ITH1</accession>
<dbReference type="STRING" id="905079.L1ITH1"/>
<evidence type="ECO:0000313" key="4">
    <source>
        <dbReference type="Proteomes" id="UP000011087"/>
    </source>
</evidence>
<feature type="non-terminal residue" evidence="2">
    <location>
        <position position="215"/>
    </location>
</feature>
<evidence type="ECO:0000259" key="1">
    <source>
        <dbReference type="PROSITE" id="PS50011"/>
    </source>
</evidence>
<feature type="non-terminal residue" evidence="2">
    <location>
        <position position="1"/>
    </location>
</feature>
<dbReference type="RefSeq" id="XP_005826546.1">
    <property type="nucleotide sequence ID" value="XM_005826489.1"/>
</dbReference>
<proteinExistence type="predicted"/>
<dbReference type="InterPro" id="IPR001245">
    <property type="entry name" value="Ser-Thr/Tyr_kinase_cat_dom"/>
</dbReference>
<dbReference type="GO" id="GO:0004714">
    <property type="term" value="F:transmembrane receptor protein tyrosine kinase activity"/>
    <property type="evidence" value="ECO:0007669"/>
    <property type="project" value="TreeGrafter"/>
</dbReference>
<name>L1ITH1_GUITC</name>
<dbReference type="GO" id="GO:0043235">
    <property type="term" value="C:receptor complex"/>
    <property type="evidence" value="ECO:0007669"/>
    <property type="project" value="TreeGrafter"/>
</dbReference>
<dbReference type="PROSITE" id="PS50011">
    <property type="entry name" value="PROTEIN_KINASE_DOM"/>
    <property type="match status" value="1"/>
</dbReference>
<sequence length="215" mass="24713">HPRLARYMGRCDDNGWFLLLREFAEFGTLHGAFENLEGQISWEHKAVMMQQIAQGMEFLAENGVLHQDLSTRSVLLFGFNQKDAEKTSVKVADYGLLTGSNHCTYSMEAIMNGRLSFNTNGRPVRYMSPEAIKKRQYTEKSDVWAFGVTCWEIMTSGKTPYFHIADDESVSAYVCDGGRLRREEIDEGCPDRVWELVQCCWKENDENRPKFSELV</sequence>
<feature type="domain" description="Protein kinase" evidence="1">
    <location>
        <begin position="1"/>
        <end position="215"/>
    </location>
</feature>
<dbReference type="GO" id="GO:0007169">
    <property type="term" value="P:cell surface receptor protein tyrosine kinase signaling pathway"/>
    <property type="evidence" value="ECO:0007669"/>
    <property type="project" value="TreeGrafter"/>
</dbReference>
<dbReference type="GeneID" id="17296291"/>
<gene>
    <name evidence="2" type="ORF">GUITHDRAFT_45179</name>
</gene>
<dbReference type="PANTHER" id="PTHR24416">
    <property type="entry name" value="TYROSINE-PROTEIN KINASE RECEPTOR"/>
    <property type="match status" value="1"/>
</dbReference>
<evidence type="ECO:0000313" key="2">
    <source>
        <dbReference type="EMBL" id="EKX39566.1"/>
    </source>
</evidence>
<reference evidence="3" key="3">
    <citation type="submission" date="2016-03" db="UniProtKB">
        <authorList>
            <consortium name="EnsemblProtists"/>
        </authorList>
    </citation>
    <scope>IDENTIFICATION</scope>
</reference>